<comment type="similarity">
    <text evidence="2">Belongs to the FlgA family.</text>
</comment>
<evidence type="ECO:0000313" key="10">
    <source>
        <dbReference type="Proteomes" id="UP000239181"/>
    </source>
</evidence>
<evidence type="ECO:0000256" key="2">
    <source>
        <dbReference type="ARBA" id="ARBA00010474"/>
    </source>
</evidence>
<keyword evidence="10" id="KW-1185">Reference proteome</keyword>
<dbReference type="Pfam" id="PF17656">
    <property type="entry name" value="ChapFlgA_N"/>
    <property type="match status" value="1"/>
</dbReference>
<feature type="chain" id="PRO_5015516390" description="Flagella basal body P-ring formation protein FlgA" evidence="7">
    <location>
        <begin position="26"/>
        <end position="251"/>
    </location>
</feature>
<evidence type="ECO:0000313" key="9">
    <source>
        <dbReference type="EMBL" id="PRD17341.1"/>
    </source>
</evidence>
<dbReference type="InterPro" id="IPR041231">
    <property type="entry name" value="FlgA_N"/>
</dbReference>
<keyword evidence="5" id="KW-0574">Periplasm</keyword>
<dbReference type="GO" id="GO:0042597">
    <property type="term" value="C:periplasmic space"/>
    <property type="evidence" value="ECO:0007669"/>
    <property type="project" value="UniProtKB-SubCell"/>
</dbReference>
<evidence type="ECO:0000256" key="1">
    <source>
        <dbReference type="ARBA" id="ARBA00004418"/>
    </source>
</evidence>
<dbReference type="EMBL" id="PDET01000001">
    <property type="protein sequence ID" value="PRD17341.1"/>
    <property type="molecule type" value="Genomic_DNA"/>
</dbReference>
<evidence type="ECO:0000256" key="7">
    <source>
        <dbReference type="SAM" id="SignalP"/>
    </source>
</evidence>
<keyword evidence="9" id="KW-0969">Cilium</keyword>
<keyword evidence="4 7" id="KW-0732">Signal</keyword>
<dbReference type="SMART" id="SM00858">
    <property type="entry name" value="SAF"/>
    <property type="match status" value="1"/>
</dbReference>
<comment type="subcellular location">
    <subcellularLocation>
        <location evidence="1">Periplasm</location>
    </subcellularLocation>
</comment>
<name>A0A2S9IHS5_9GAMM</name>
<evidence type="ECO:0000256" key="5">
    <source>
        <dbReference type="ARBA" id="ARBA00022764"/>
    </source>
</evidence>
<dbReference type="CDD" id="cd11614">
    <property type="entry name" value="SAF_CpaB_FlgA_like"/>
    <property type="match status" value="1"/>
</dbReference>
<dbReference type="InterPro" id="IPR017585">
    <property type="entry name" value="SAF_FlgA"/>
</dbReference>
<keyword evidence="9" id="KW-0282">Flagellum</keyword>
<dbReference type="PANTHER" id="PTHR36307">
    <property type="entry name" value="FLAGELLA BASAL BODY P-RING FORMATION PROTEIN FLGA"/>
    <property type="match status" value="1"/>
</dbReference>
<evidence type="ECO:0000256" key="4">
    <source>
        <dbReference type="ARBA" id="ARBA00022729"/>
    </source>
</evidence>
<dbReference type="OrthoDB" id="6539695at2"/>
<dbReference type="Gene3D" id="2.30.30.760">
    <property type="match status" value="1"/>
</dbReference>
<comment type="function">
    <text evidence="6">Involved in the assembly process of the P-ring formation. It may associate with FlgF on the rod constituting a structure essential for the P-ring assembly or may act as a modulator protein for the P-ring assembly.</text>
</comment>
<dbReference type="Pfam" id="PF13144">
    <property type="entry name" value="ChapFlgA"/>
    <property type="match status" value="1"/>
</dbReference>
<dbReference type="GO" id="GO:0044780">
    <property type="term" value="P:bacterial-type flagellum assembly"/>
    <property type="evidence" value="ECO:0007669"/>
    <property type="project" value="InterPro"/>
</dbReference>
<dbReference type="InterPro" id="IPR039246">
    <property type="entry name" value="Flagellar_FlgA"/>
</dbReference>
<dbReference type="PANTHER" id="PTHR36307:SF1">
    <property type="entry name" value="FLAGELLA BASAL BODY P-RING FORMATION PROTEIN FLGA"/>
    <property type="match status" value="1"/>
</dbReference>
<reference evidence="9 10" key="1">
    <citation type="submission" date="2017-10" db="EMBL/GenBank/DDBJ databases">
        <title>Draft genome of two endophytic bacteria isolated from 'guarana' Paullinia cupana (Mart.) Ducke.</title>
        <authorList>
            <person name="Siqueira K.A."/>
            <person name="Liotti R.G."/>
            <person name="Mendes T.A."/>
            <person name="Soares M.A."/>
        </authorList>
    </citation>
    <scope>NUCLEOTIDE SEQUENCE [LARGE SCALE GENOMIC DNA]</scope>
    <source>
        <strain evidence="9 10">342</strain>
    </source>
</reference>
<evidence type="ECO:0000259" key="8">
    <source>
        <dbReference type="SMART" id="SM00858"/>
    </source>
</evidence>
<dbReference type="NCBIfam" id="TIGR03170">
    <property type="entry name" value="flgA_cterm"/>
    <property type="match status" value="1"/>
</dbReference>
<dbReference type="AlphaFoldDB" id="A0A2S9IHS5"/>
<evidence type="ECO:0000256" key="3">
    <source>
        <dbReference type="ARBA" id="ARBA00014754"/>
    </source>
</evidence>
<feature type="domain" description="SAF" evidence="8">
    <location>
        <begin position="122"/>
        <end position="184"/>
    </location>
</feature>
<feature type="signal peptide" evidence="7">
    <location>
        <begin position="1"/>
        <end position="25"/>
    </location>
</feature>
<dbReference type="Gene3D" id="3.90.1210.10">
    <property type="entry name" value="Antifreeze-like/N-acetylneuraminic acid synthase C-terminal domain"/>
    <property type="match status" value="1"/>
</dbReference>
<dbReference type="Proteomes" id="UP000239181">
    <property type="component" value="Unassembled WGS sequence"/>
</dbReference>
<proteinExistence type="inferred from homology"/>
<comment type="caution">
    <text evidence="9">The sequence shown here is derived from an EMBL/GenBank/DDBJ whole genome shotgun (WGS) entry which is preliminary data.</text>
</comment>
<organism evidence="9 10">
    <name type="scientific">Pantoea coffeiphila</name>
    <dbReference type="NCBI Taxonomy" id="1465635"/>
    <lineage>
        <taxon>Bacteria</taxon>
        <taxon>Pseudomonadati</taxon>
        <taxon>Pseudomonadota</taxon>
        <taxon>Gammaproteobacteria</taxon>
        <taxon>Enterobacterales</taxon>
        <taxon>Erwiniaceae</taxon>
        <taxon>Pantoea</taxon>
    </lineage>
</organism>
<dbReference type="InterPro" id="IPR013974">
    <property type="entry name" value="SAF"/>
</dbReference>
<keyword evidence="9" id="KW-0966">Cell projection</keyword>
<sequence>MNNPMTKGKASFLCLALWGVTFFSAAAPEPQTARKQIYNQAVASADADIKRVAALKKWQGYQTKINVFIPGEASRFARCSRPLSVAMPVSDRPDLSRLRYDIRCEGANGWEINVTVKPDIYLPILVAKSTLERGKLLAASDVEIKKKNITGLRDGIIVNPDDAIGLTVKKRIRDMQPISPSLLDQPVMVERGQRVVMLAEQDGVQAKMIGEAMKKGRKGDVIKVKNLTSQRTVSAVVEGPGVVHMLLAPSQ</sequence>
<protein>
    <recommendedName>
        <fullName evidence="3">Flagella basal body P-ring formation protein FlgA</fullName>
    </recommendedName>
</protein>
<evidence type="ECO:0000256" key="6">
    <source>
        <dbReference type="ARBA" id="ARBA00025643"/>
    </source>
</evidence>
<gene>
    <name evidence="9" type="primary">flgA</name>
    <name evidence="9" type="ORF">CQW29_01525</name>
</gene>
<accession>A0A2S9IHS5</accession>